<dbReference type="InterPro" id="IPR008927">
    <property type="entry name" value="6-PGluconate_DH-like_C_sf"/>
</dbReference>
<feature type="domain" description="3-hydroxyacyl-CoA dehydrogenase NAD binding" evidence="3">
    <location>
        <begin position="7"/>
        <end position="180"/>
    </location>
</feature>
<dbReference type="InterPro" id="IPR006108">
    <property type="entry name" value="3HC_DH_C"/>
</dbReference>
<dbReference type="Proteomes" id="UP001597459">
    <property type="component" value="Unassembled WGS sequence"/>
</dbReference>
<dbReference type="GO" id="GO:0003857">
    <property type="term" value="F:(3S)-3-hydroxyacyl-CoA dehydrogenase (NAD+) activity"/>
    <property type="evidence" value="ECO:0007669"/>
    <property type="project" value="UniProtKB-EC"/>
</dbReference>
<dbReference type="PIRSF" id="PIRSF000105">
    <property type="entry name" value="HCDH"/>
    <property type="match status" value="1"/>
</dbReference>
<dbReference type="InterPro" id="IPR036291">
    <property type="entry name" value="NAD(P)-bd_dom_sf"/>
</dbReference>
<dbReference type="Gene3D" id="3.40.50.720">
    <property type="entry name" value="NAD(P)-binding Rossmann-like Domain"/>
    <property type="match status" value="1"/>
</dbReference>
<feature type="domain" description="3-hydroxyacyl-CoA dehydrogenase C-terminal" evidence="2">
    <location>
        <begin position="183"/>
        <end position="279"/>
    </location>
</feature>
<dbReference type="Pfam" id="PF00725">
    <property type="entry name" value="3HCDH"/>
    <property type="match status" value="1"/>
</dbReference>
<keyword evidence="5" id="KW-1185">Reference proteome</keyword>
<comment type="caution">
    <text evidence="4">The sequence shown here is derived from an EMBL/GenBank/DDBJ whole genome shotgun (WGS) entry which is preliminary data.</text>
</comment>
<sequence>MSQQKEKIGVIGHGLMGRGIIHSYAENGFEVVAVKRRDNDTRLEDHFRHEIKKGRLEEEQYTTIKKQITSTTDLSAIADCQLIIENISENVAEKVALFDTLENLCPPETIFATNTSSIPIGKMAKKTKRPEKVIGLHYMSPVQVMDLVEIVKGLETSKETLDTCIAINKQINKVPVVVKDFPGFVASRLVSTLVNEASFIYMQGVAEAEAIDEIAKLGMNLPVGPLKLADLVGLDTALYTLDSLFENFKDPKYRANPLLRTMVESGHLGRKTGKGFYDYNK</sequence>
<dbReference type="SUPFAM" id="SSF48179">
    <property type="entry name" value="6-phosphogluconate dehydrogenase C-terminal domain-like"/>
    <property type="match status" value="1"/>
</dbReference>
<keyword evidence="1 4" id="KW-0560">Oxidoreductase</keyword>
<gene>
    <name evidence="4" type="ORF">ACFSTE_11130</name>
</gene>
<name>A0ABW5NA14_9FLAO</name>
<reference evidence="5" key="1">
    <citation type="journal article" date="2019" name="Int. J. Syst. Evol. Microbiol.">
        <title>The Global Catalogue of Microorganisms (GCM) 10K type strain sequencing project: providing services to taxonomists for standard genome sequencing and annotation.</title>
        <authorList>
            <consortium name="The Broad Institute Genomics Platform"/>
            <consortium name="The Broad Institute Genome Sequencing Center for Infectious Disease"/>
            <person name="Wu L."/>
            <person name="Ma J."/>
        </authorList>
    </citation>
    <scope>NUCLEOTIDE SEQUENCE [LARGE SCALE GENOMIC DNA]</scope>
    <source>
        <strain evidence="5">KCTC 42423</strain>
    </source>
</reference>
<dbReference type="InterPro" id="IPR006176">
    <property type="entry name" value="3-OHacyl-CoA_DH_NAD-bd"/>
</dbReference>
<dbReference type="EMBL" id="JBHULX010000021">
    <property type="protein sequence ID" value="MFD2591378.1"/>
    <property type="molecule type" value="Genomic_DNA"/>
</dbReference>
<proteinExistence type="predicted"/>
<dbReference type="EC" id="1.1.1.35" evidence="4"/>
<dbReference type="InterPro" id="IPR022694">
    <property type="entry name" value="3-OHacyl-CoA_DH"/>
</dbReference>
<dbReference type="InterPro" id="IPR013328">
    <property type="entry name" value="6PGD_dom2"/>
</dbReference>
<dbReference type="Gene3D" id="1.10.1040.10">
    <property type="entry name" value="N-(1-d-carboxylethyl)-l-norvaline Dehydrogenase, domain 2"/>
    <property type="match status" value="1"/>
</dbReference>
<dbReference type="Pfam" id="PF02737">
    <property type="entry name" value="3HCDH_N"/>
    <property type="match status" value="1"/>
</dbReference>
<evidence type="ECO:0000259" key="3">
    <source>
        <dbReference type="Pfam" id="PF02737"/>
    </source>
</evidence>
<protein>
    <submittedName>
        <fullName evidence="4">3-hydroxyacyl-CoA dehydrogenase family protein</fullName>
        <ecNumber evidence="4">1.1.1.35</ecNumber>
    </submittedName>
</protein>
<organism evidence="4 5">
    <name type="scientific">Aquimarina hainanensis</name>
    <dbReference type="NCBI Taxonomy" id="1578017"/>
    <lineage>
        <taxon>Bacteria</taxon>
        <taxon>Pseudomonadati</taxon>
        <taxon>Bacteroidota</taxon>
        <taxon>Flavobacteriia</taxon>
        <taxon>Flavobacteriales</taxon>
        <taxon>Flavobacteriaceae</taxon>
        <taxon>Aquimarina</taxon>
    </lineage>
</organism>
<evidence type="ECO:0000256" key="1">
    <source>
        <dbReference type="ARBA" id="ARBA00023002"/>
    </source>
</evidence>
<evidence type="ECO:0000313" key="5">
    <source>
        <dbReference type="Proteomes" id="UP001597459"/>
    </source>
</evidence>
<dbReference type="PANTHER" id="PTHR48075:SF5">
    <property type="entry name" value="3-HYDROXYBUTYRYL-COA DEHYDROGENASE"/>
    <property type="match status" value="1"/>
</dbReference>
<dbReference type="PANTHER" id="PTHR48075">
    <property type="entry name" value="3-HYDROXYACYL-COA DEHYDROGENASE FAMILY PROTEIN"/>
    <property type="match status" value="1"/>
</dbReference>
<evidence type="ECO:0000259" key="2">
    <source>
        <dbReference type="Pfam" id="PF00725"/>
    </source>
</evidence>
<dbReference type="SUPFAM" id="SSF51735">
    <property type="entry name" value="NAD(P)-binding Rossmann-fold domains"/>
    <property type="match status" value="1"/>
</dbReference>
<accession>A0ABW5NA14</accession>
<dbReference type="RefSeq" id="WP_176028981.1">
    <property type="nucleotide sequence ID" value="NZ_JBHSJV010000001.1"/>
</dbReference>
<evidence type="ECO:0000313" key="4">
    <source>
        <dbReference type="EMBL" id="MFD2591378.1"/>
    </source>
</evidence>